<reference evidence="2" key="1">
    <citation type="submission" date="2016-02" db="EMBL/GenBank/DDBJ databases">
        <title>WGS assembly of Manihot esculenta.</title>
        <authorList>
            <person name="Bredeson J.V."/>
            <person name="Prochnik S.E."/>
            <person name="Lyons J.B."/>
            <person name="Schmutz J."/>
            <person name="Grimwood J."/>
            <person name="Vrebalov J."/>
            <person name="Bart R.S."/>
            <person name="Amuge T."/>
            <person name="Ferguson M.E."/>
            <person name="Green R."/>
            <person name="Putnam N."/>
            <person name="Stites J."/>
            <person name="Rounsley S."/>
            <person name="Rokhsar D.S."/>
        </authorList>
    </citation>
    <scope>NUCLEOTIDE SEQUENCE [LARGE SCALE GENOMIC DNA]</scope>
    <source>
        <tissue evidence="2">Leaf</tissue>
    </source>
</reference>
<feature type="transmembrane region" description="Helical" evidence="1">
    <location>
        <begin position="24"/>
        <end position="50"/>
    </location>
</feature>
<dbReference type="AlphaFoldDB" id="A0A2C9VEP5"/>
<gene>
    <name evidence="2" type="ORF">MANES_08G089300</name>
</gene>
<organism evidence="2">
    <name type="scientific">Manihot esculenta</name>
    <name type="common">Cassava</name>
    <name type="synonym">Jatropha manihot</name>
    <dbReference type="NCBI Taxonomy" id="3983"/>
    <lineage>
        <taxon>Eukaryota</taxon>
        <taxon>Viridiplantae</taxon>
        <taxon>Streptophyta</taxon>
        <taxon>Embryophyta</taxon>
        <taxon>Tracheophyta</taxon>
        <taxon>Spermatophyta</taxon>
        <taxon>Magnoliopsida</taxon>
        <taxon>eudicotyledons</taxon>
        <taxon>Gunneridae</taxon>
        <taxon>Pentapetalae</taxon>
        <taxon>rosids</taxon>
        <taxon>fabids</taxon>
        <taxon>Malpighiales</taxon>
        <taxon>Euphorbiaceae</taxon>
        <taxon>Crotonoideae</taxon>
        <taxon>Manihoteae</taxon>
        <taxon>Manihot</taxon>
    </lineage>
</organism>
<dbReference type="EMBL" id="CM004394">
    <property type="protein sequence ID" value="OAY43682.1"/>
    <property type="molecule type" value="Genomic_DNA"/>
</dbReference>
<keyword evidence="1" id="KW-1133">Transmembrane helix</keyword>
<name>A0A2C9VEP5_MANES</name>
<protein>
    <submittedName>
        <fullName evidence="2">Uncharacterized protein</fullName>
    </submittedName>
</protein>
<keyword evidence="1" id="KW-0812">Transmembrane</keyword>
<sequence length="82" mass="9774">MPGSSNMIEIIGLRILRLRRNSMLWRVLGLVFLLLELLFPYHLGVAWFLIEKATLRLLRFYVDNNGVQWLQLYFEFARTVAF</sequence>
<evidence type="ECO:0000256" key="1">
    <source>
        <dbReference type="SAM" id="Phobius"/>
    </source>
</evidence>
<evidence type="ECO:0000313" key="2">
    <source>
        <dbReference type="EMBL" id="OAY43682.1"/>
    </source>
</evidence>
<keyword evidence="1" id="KW-0472">Membrane</keyword>
<accession>A0A2C9VEP5</accession>
<proteinExistence type="predicted"/>